<evidence type="ECO:0000313" key="2">
    <source>
        <dbReference type="Proteomes" id="UP000284407"/>
    </source>
</evidence>
<dbReference type="AlphaFoldDB" id="A0A420DJ61"/>
<accession>A0A420DJ61</accession>
<evidence type="ECO:0000313" key="1">
    <source>
        <dbReference type="EMBL" id="RKE94286.1"/>
    </source>
</evidence>
<keyword evidence="2" id="KW-1185">Reference proteome</keyword>
<dbReference type="EMBL" id="RAQK01000002">
    <property type="protein sequence ID" value="RKE94286.1"/>
    <property type="molecule type" value="Genomic_DNA"/>
</dbReference>
<dbReference type="OrthoDB" id="7283160at2"/>
<reference evidence="1 2" key="1">
    <citation type="submission" date="2018-09" db="EMBL/GenBank/DDBJ databases">
        <title>Genomic Encyclopedia of Archaeal and Bacterial Type Strains, Phase II (KMG-II): from individual species to whole genera.</title>
        <authorList>
            <person name="Goeker M."/>
        </authorList>
    </citation>
    <scope>NUCLEOTIDE SEQUENCE [LARGE SCALE GENOMIC DNA]</scope>
    <source>
        <strain evidence="1 2">DSM 11458</strain>
    </source>
</reference>
<protein>
    <submittedName>
        <fullName evidence="1">Uncharacterized protein</fullName>
    </submittedName>
</protein>
<name>A0A420DJ61_9RHOB</name>
<gene>
    <name evidence="1" type="ORF">C8N30_3407</name>
</gene>
<organism evidence="1 2">
    <name type="scientific">Sulfitobacter guttiformis</name>
    <dbReference type="NCBI Taxonomy" id="74349"/>
    <lineage>
        <taxon>Bacteria</taxon>
        <taxon>Pseudomonadati</taxon>
        <taxon>Pseudomonadota</taxon>
        <taxon>Alphaproteobacteria</taxon>
        <taxon>Rhodobacterales</taxon>
        <taxon>Roseobacteraceae</taxon>
        <taxon>Sulfitobacter</taxon>
    </lineage>
</organism>
<dbReference type="RefSeq" id="WP_025061677.1">
    <property type="nucleotide sequence ID" value="NZ_RAQK01000002.1"/>
</dbReference>
<comment type="caution">
    <text evidence="1">The sequence shown here is derived from an EMBL/GenBank/DDBJ whole genome shotgun (WGS) entry which is preliminary data.</text>
</comment>
<dbReference type="STRING" id="1443111.Z949_1071"/>
<sequence length="94" mass="10209">MAFSIKEMGQDPVYERFLGATVGEDSRETNVSVLSMLARLDIDPWLEAAKLAEMSGGAARKRLDALIARFTDVQTPASGRGKVVSNLLDLLPKT</sequence>
<dbReference type="Proteomes" id="UP000284407">
    <property type="component" value="Unassembled WGS sequence"/>
</dbReference>
<proteinExistence type="predicted"/>